<keyword evidence="3" id="KW-1185">Reference proteome</keyword>
<dbReference type="EMBL" id="JAYFUI010000088">
    <property type="protein sequence ID" value="MEA5671576.1"/>
    <property type="molecule type" value="Genomic_DNA"/>
</dbReference>
<evidence type="ECO:0000313" key="3">
    <source>
        <dbReference type="Proteomes" id="UP001302573"/>
    </source>
</evidence>
<evidence type="ECO:0000313" key="2">
    <source>
        <dbReference type="EMBL" id="MEA5671576.1"/>
    </source>
</evidence>
<proteinExistence type="predicted"/>
<comment type="caution">
    <text evidence="2">The sequence shown here is derived from an EMBL/GenBank/DDBJ whole genome shotgun (WGS) entry which is preliminary data.</text>
</comment>
<sequence>MRSLFLSFALLTASLPAFAYLAPRPIEAGGFDGPWIEMLVDHADPNAKVEVDGDIFVVDAQASYNVDDESRGGLYFVPRELGSEDFHESFSLGSGDRICSYSIKYTVETSSLQPSASSTGPELASCTHELTQNGNRNTVKFVMD</sequence>
<evidence type="ECO:0000256" key="1">
    <source>
        <dbReference type="SAM" id="SignalP"/>
    </source>
</evidence>
<keyword evidence="1" id="KW-0732">Signal</keyword>
<dbReference type="Proteomes" id="UP001302573">
    <property type="component" value="Unassembled WGS sequence"/>
</dbReference>
<feature type="signal peptide" evidence="1">
    <location>
        <begin position="1"/>
        <end position="19"/>
    </location>
</feature>
<gene>
    <name evidence="2" type="ORF">VA602_09510</name>
</gene>
<dbReference type="RefSeq" id="WP_323453093.1">
    <property type="nucleotide sequence ID" value="NZ_JAYFUI010000088.1"/>
</dbReference>
<reference evidence="2 3" key="1">
    <citation type="submission" date="2023-12" db="EMBL/GenBank/DDBJ databases">
        <title>Pseudomonas machongensis sp. nov., isolated from wilted pepper plants (Capsicum annuum).</title>
        <authorList>
            <person name="Qiu M."/>
            <person name="Li Y."/>
            <person name="Liu Q."/>
            <person name="Zhang X."/>
            <person name="Huang Y."/>
            <person name="Guo R."/>
            <person name="Hu M."/>
            <person name="Zhou J."/>
            <person name="Zhou X."/>
        </authorList>
    </citation>
    <scope>NUCLEOTIDE SEQUENCE [LARGE SCALE GENOMIC DNA]</scope>
    <source>
        <strain evidence="2 3">MH2</strain>
    </source>
</reference>
<feature type="chain" id="PRO_5047337885" evidence="1">
    <location>
        <begin position="20"/>
        <end position="144"/>
    </location>
</feature>
<protein>
    <submittedName>
        <fullName evidence="2">Uncharacterized protein</fullName>
    </submittedName>
</protein>
<accession>A0ABU5VDY6</accession>
<name>A0ABU5VDY6_9PSED</name>
<organism evidence="2 3">
    <name type="scientific">Pseudomonas machongensis</name>
    <dbReference type="NCBI Taxonomy" id="3110229"/>
    <lineage>
        <taxon>Bacteria</taxon>
        <taxon>Pseudomonadati</taxon>
        <taxon>Pseudomonadota</taxon>
        <taxon>Gammaproteobacteria</taxon>
        <taxon>Pseudomonadales</taxon>
        <taxon>Pseudomonadaceae</taxon>
        <taxon>Pseudomonas</taxon>
    </lineage>
</organism>